<dbReference type="GO" id="GO:0016020">
    <property type="term" value="C:membrane"/>
    <property type="evidence" value="ECO:0007669"/>
    <property type="project" value="GOC"/>
</dbReference>
<accession>C4LLL5</accession>
<dbReference type="OrthoDB" id="9780884at2"/>
<sequence length="409" mass="44255">MSWSDASCAFPDVSSSWIAANNIRNVLVVSLSRFFIDCLRSSRIIAFIPMPLRIAPLRTLTSRIGKASRHLYHGRVSIFPRSIGKKIAATAGAAGAAGAAAALLGASRFRLAVTTIPMLEKGTFRGRRNEFRILHISDLHMLPHQQLKQLWVSELAELEPDLVVNTGDNLGDPKAVPAVVQTLSPLLTTPGLFCFGTNDYWAPTAPNPLRYLTGKKQKHSDQGMPWKNLRAVFKEHGWEDCTHQRHDFAVDGFRLAVAGVDDPHGDLDDYSLIAGEPNKDADLSIGLTHSPEPRVLDAFAKDGYQLILAGHTHGGQLCLPGGKPIVTNSGIDREHASGVSEWKDSILNVSPGLGTSKFAPVRTFCPPTAQLLCIVEKGGGGADDLPEPTVDEIEVGDGFIEREIVVKGL</sequence>
<dbReference type="SUPFAM" id="SSF56300">
    <property type="entry name" value="Metallo-dependent phosphatases"/>
    <property type="match status" value="1"/>
</dbReference>
<dbReference type="PANTHER" id="PTHR31302">
    <property type="entry name" value="TRANSMEMBRANE PROTEIN WITH METALLOPHOSPHOESTERASE DOMAIN-RELATED"/>
    <property type="match status" value="1"/>
</dbReference>
<dbReference type="Proteomes" id="UP000001473">
    <property type="component" value="Chromosome"/>
</dbReference>
<dbReference type="GO" id="GO:0008758">
    <property type="term" value="F:UDP-2,3-diacylglucosamine hydrolase activity"/>
    <property type="evidence" value="ECO:0007669"/>
    <property type="project" value="TreeGrafter"/>
</dbReference>
<dbReference type="EMBL" id="CP001620">
    <property type="protein sequence ID" value="ACR18720.1"/>
    <property type="molecule type" value="Genomic_DNA"/>
</dbReference>
<dbReference type="KEGG" id="ckp:ckrop_2014"/>
<dbReference type="AlphaFoldDB" id="C4LLL5"/>
<gene>
    <name evidence="2" type="ordered locus">ckrop_2014</name>
</gene>
<evidence type="ECO:0000313" key="3">
    <source>
        <dbReference type="Proteomes" id="UP000001473"/>
    </source>
</evidence>
<dbReference type="InterPro" id="IPR051158">
    <property type="entry name" value="Metallophosphoesterase_sf"/>
</dbReference>
<evidence type="ECO:0000259" key="1">
    <source>
        <dbReference type="Pfam" id="PF00149"/>
    </source>
</evidence>
<dbReference type="InterPro" id="IPR004843">
    <property type="entry name" value="Calcineurin-like_PHP"/>
</dbReference>
<feature type="domain" description="Calcineurin-like phosphoesterase" evidence="1">
    <location>
        <begin position="131"/>
        <end position="314"/>
    </location>
</feature>
<reference evidence="2 3" key="1">
    <citation type="journal article" date="2008" name="J. Biotechnol.">
        <title>Ultrafast pyrosequencing of Corynebacterium kroppenstedtii DSM44385 revealed insights into the physiology of a lipophilic corynebacterium that lacks mycolic acids.</title>
        <authorList>
            <person name="Tauch A."/>
            <person name="Schneider J."/>
            <person name="Szczepanowski R."/>
            <person name="Tilker A."/>
            <person name="Viehoever P."/>
            <person name="Gartemann K.-H."/>
            <person name="Arnold W."/>
            <person name="Blom J."/>
            <person name="Brinkrolf K."/>
            <person name="Brune I."/>
            <person name="Goetker S."/>
            <person name="Weisshaar B."/>
            <person name="Goesmann A."/>
            <person name="Droege M."/>
            <person name="Puehler A."/>
        </authorList>
    </citation>
    <scope>NUCLEOTIDE SEQUENCE [LARGE SCALE GENOMIC DNA]</scope>
    <source>
        <strain evidence="3">DSM 44385 / JCM 11950 / CIP 105744 / CCUG 35717</strain>
    </source>
</reference>
<dbReference type="GO" id="GO:0009245">
    <property type="term" value="P:lipid A biosynthetic process"/>
    <property type="evidence" value="ECO:0007669"/>
    <property type="project" value="TreeGrafter"/>
</dbReference>
<dbReference type="PANTHER" id="PTHR31302:SF20">
    <property type="entry name" value="CONSERVED PROTEIN"/>
    <property type="match status" value="1"/>
</dbReference>
<dbReference type="STRING" id="645127.ckrop_2014"/>
<keyword evidence="3" id="KW-1185">Reference proteome</keyword>
<dbReference type="HOGENOM" id="CLU_025443_4_0_11"/>
<proteinExistence type="predicted"/>
<dbReference type="Pfam" id="PF00149">
    <property type="entry name" value="Metallophos"/>
    <property type="match status" value="1"/>
</dbReference>
<evidence type="ECO:0000313" key="2">
    <source>
        <dbReference type="EMBL" id="ACR18720.1"/>
    </source>
</evidence>
<dbReference type="InterPro" id="IPR029052">
    <property type="entry name" value="Metallo-depent_PP-like"/>
</dbReference>
<dbReference type="eggNOG" id="COG1408">
    <property type="taxonomic scope" value="Bacteria"/>
</dbReference>
<dbReference type="Gene3D" id="3.60.21.10">
    <property type="match status" value="1"/>
</dbReference>
<name>C4LLL5_CORK4</name>
<organism evidence="2 3">
    <name type="scientific">Corynebacterium kroppenstedtii (strain DSM 44385 / JCM 11950 / CIP 105744 / CCUG 35717)</name>
    <dbReference type="NCBI Taxonomy" id="645127"/>
    <lineage>
        <taxon>Bacteria</taxon>
        <taxon>Bacillati</taxon>
        <taxon>Actinomycetota</taxon>
        <taxon>Actinomycetes</taxon>
        <taxon>Mycobacteriales</taxon>
        <taxon>Corynebacteriaceae</taxon>
        <taxon>Corynebacterium</taxon>
    </lineage>
</organism>
<protein>
    <submittedName>
        <fullName evidence="2">Putative secreted protein</fullName>
    </submittedName>
</protein>